<dbReference type="OrthoDB" id="9797931at2"/>
<reference evidence="7 8" key="1">
    <citation type="submission" date="2016-07" db="EMBL/GenBank/DDBJ databases">
        <title>Enhancement of antibiotic productionsby engineered nitrateutilization in actinobacteria.</title>
        <authorList>
            <person name="Meng S.C."/>
        </authorList>
    </citation>
    <scope>NUCLEOTIDE SEQUENCE [LARGE SCALE GENOMIC DNA]</scope>
    <source>
        <strain evidence="7 8">NRRL 2936</strain>
    </source>
</reference>
<dbReference type="PANTHER" id="PTHR43350">
    <property type="entry name" value="NAD-DEPENDENT ALCOHOL DEHYDROGENASE"/>
    <property type="match status" value="1"/>
</dbReference>
<comment type="similarity">
    <text evidence="2">Belongs to the zinc-containing alcohol dehydrogenase family.</text>
</comment>
<organism evidence="7 8">
    <name type="scientific">Streptomyces lincolnensis</name>
    <dbReference type="NCBI Taxonomy" id="1915"/>
    <lineage>
        <taxon>Bacteria</taxon>
        <taxon>Bacillati</taxon>
        <taxon>Actinomycetota</taxon>
        <taxon>Actinomycetes</taxon>
        <taxon>Kitasatosporales</taxon>
        <taxon>Streptomycetaceae</taxon>
        <taxon>Streptomyces</taxon>
    </lineage>
</organism>
<dbReference type="PANTHER" id="PTHR43350:SF19">
    <property type="entry name" value="D-GULOSIDE 3-DEHYDROGENASE"/>
    <property type="match status" value="1"/>
</dbReference>
<dbReference type="KEGG" id="sls:SLINC_5101"/>
<feature type="domain" description="Alcohol dehydrogenase-like N-terminal" evidence="6">
    <location>
        <begin position="28"/>
        <end position="114"/>
    </location>
</feature>
<evidence type="ECO:0000256" key="4">
    <source>
        <dbReference type="ARBA" id="ARBA00022833"/>
    </source>
</evidence>
<evidence type="ECO:0000256" key="5">
    <source>
        <dbReference type="ARBA" id="ARBA00023002"/>
    </source>
</evidence>
<keyword evidence="4" id="KW-0862">Zinc</keyword>
<accession>A0A1B1MFB7</accession>
<evidence type="ECO:0000256" key="3">
    <source>
        <dbReference type="ARBA" id="ARBA00022723"/>
    </source>
</evidence>
<dbReference type="GO" id="GO:0016491">
    <property type="term" value="F:oxidoreductase activity"/>
    <property type="evidence" value="ECO:0007669"/>
    <property type="project" value="UniProtKB-KW"/>
</dbReference>
<evidence type="ECO:0000313" key="8">
    <source>
        <dbReference type="Proteomes" id="UP000092598"/>
    </source>
</evidence>
<evidence type="ECO:0000313" key="7">
    <source>
        <dbReference type="EMBL" id="ANS67325.1"/>
    </source>
</evidence>
<keyword evidence="5" id="KW-0560">Oxidoreductase</keyword>
<dbReference type="SUPFAM" id="SSF50129">
    <property type="entry name" value="GroES-like"/>
    <property type="match status" value="1"/>
</dbReference>
<dbReference type="RefSeq" id="WP_067437999.1">
    <property type="nucleotide sequence ID" value="NZ_CP016438.1"/>
</dbReference>
<gene>
    <name evidence="7" type="ORF">SLINC_5101</name>
</gene>
<dbReference type="STRING" id="1915.SLINC_5101"/>
<dbReference type="Proteomes" id="UP000092598">
    <property type="component" value="Chromosome"/>
</dbReference>
<dbReference type="GO" id="GO:0046872">
    <property type="term" value="F:metal ion binding"/>
    <property type="evidence" value="ECO:0007669"/>
    <property type="project" value="UniProtKB-KW"/>
</dbReference>
<evidence type="ECO:0000256" key="1">
    <source>
        <dbReference type="ARBA" id="ARBA00001947"/>
    </source>
</evidence>
<name>A0A1B1MFB7_STRLN</name>
<dbReference type="InterPro" id="IPR011032">
    <property type="entry name" value="GroES-like_sf"/>
</dbReference>
<protein>
    <submittedName>
        <fullName evidence="7">Cyclitol dehydrogenase</fullName>
    </submittedName>
</protein>
<dbReference type="AlphaFoldDB" id="A0A1B1MFB7"/>
<evidence type="ECO:0000256" key="2">
    <source>
        <dbReference type="ARBA" id="ARBA00008072"/>
    </source>
</evidence>
<dbReference type="Pfam" id="PF08240">
    <property type="entry name" value="ADH_N"/>
    <property type="match status" value="1"/>
</dbReference>
<dbReference type="InterPro" id="IPR013154">
    <property type="entry name" value="ADH-like_N"/>
</dbReference>
<evidence type="ECO:0000259" key="6">
    <source>
        <dbReference type="Pfam" id="PF08240"/>
    </source>
</evidence>
<keyword evidence="3" id="KW-0479">Metal-binding</keyword>
<dbReference type="EMBL" id="CP016438">
    <property type="protein sequence ID" value="ANS67325.1"/>
    <property type="molecule type" value="Genomic_DNA"/>
</dbReference>
<comment type="cofactor">
    <cofactor evidence="1">
        <name>Zn(2+)</name>
        <dbReference type="ChEBI" id="CHEBI:29105"/>
    </cofactor>
</comment>
<sequence length="388" mass="40446">MSAALHRAIVRDGRRIRVELRPTPRPVAGEVLLAPQTAGLCGTDLQMLRGLRGDPAPVIGHEGSALVVAAGPDADPALAPGTRVVVNPTHPDDPSFLLGHHVDGLLQERTLIPQSAVRAGLVTPLPQSLAPGDLAALLEPLATVRYAFSVLERMGVGTLAVFGDGTVGHLAVRAAGRLLGPGVRTVHVHRTDAGRAWSEHRAHRADVLLTAAEGGEALRAAVGDAPAAVLLATPRDATLRCLETAVRAVPGELVVDLLGGLPADATSPLLPGVELAAVRAANCGGRPAVPRIARALTDTGAPVRLFGHRGVAERHLRDAAAELAAAPERYRDLVTHVADLDEAADIMRHLAAHRDRTWRGRRLIKLAVRVAPDRSAVPTTPAPTASAV</sequence>
<proteinExistence type="inferred from homology"/>
<keyword evidence="8" id="KW-1185">Reference proteome</keyword>
<dbReference type="PATRIC" id="fig|1915.4.peg.5654"/>
<dbReference type="Gene3D" id="3.90.180.10">
    <property type="entry name" value="Medium-chain alcohol dehydrogenases, catalytic domain"/>
    <property type="match status" value="1"/>
</dbReference>